<reference evidence="1" key="1">
    <citation type="submission" date="2014-11" db="EMBL/GenBank/DDBJ databases">
        <authorList>
            <person name="Amaro Gonzalez C."/>
        </authorList>
    </citation>
    <scope>NUCLEOTIDE SEQUENCE</scope>
</reference>
<accession>A0A0E9V731</accession>
<name>A0A0E9V731_ANGAN</name>
<protein>
    <submittedName>
        <fullName evidence="1">Uncharacterized protein</fullName>
    </submittedName>
</protein>
<proteinExistence type="predicted"/>
<evidence type="ECO:0000313" key="1">
    <source>
        <dbReference type="EMBL" id="JAH73847.1"/>
    </source>
</evidence>
<organism evidence="1">
    <name type="scientific">Anguilla anguilla</name>
    <name type="common">European freshwater eel</name>
    <name type="synonym">Muraena anguilla</name>
    <dbReference type="NCBI Taxonomy" id="7936"/>
    <lineage>
        <taxon>Eukaryota</taxon>
        <taxon>Metazoa</taxon>
        <taxon>Chordata</taxon>
        <taxon>Craniata</taxon>
        <taxon>Vertebrata</taxon>
        <taxon>Euteleostomi</taxon>
        <taxon>Actinopterygii</taxon>
        <taxon>Neopterygii</taxon>
        <taxon>Teleostei</taxon>
        <taxon>Anguilliformes</taxon>
        <taxon>Anguillidae</taxon>
        <taxon>Anguilla</taxon>
    </lineage>
</organism>
<dbReference type="AlphaFoldDB" id="A0A0E9V731"/>
<sequence>MVQHCFIWCVYNVYVYTDAQG</sequence>
<dbReference type="EMBL" id="GBXM01034730">
    <property type="protein sequence ID" value="JAH73847.1"/>
    <property type="molecule type" value="Transcribed_RNA"/>
</dbReference>
<reference evidence="1" key="2">
    <citation type="journal article" date="2015" name="Fish Shellfish Immunol.">
        <title>Early steps in the European eel (Anguilla anguilla)-Vibrio vulnificus interaction in the gills: Role of the RtxA13 toxin.</title>
        <authorList>
            <person name="Callol A."/>
            <person name="Pajuelo D."/>
            <person name="Ebbesson L."/>
            <person name="Teles M."/>
            <person name="MacKenzie S."/>
            <person name="Amaro C."/>
        </authorList>
    </citation>
    <scope>NUCLEOTIDE SEQUENCE</scope>
</reference>